<dbReference type="KEGG" id="plyc:GXP70_02955"/>
<dbReference type="AlphaFoldDB" id="A0A6C0FSG9"/>
<keyword evidence="2" id="KW-1185">Reference proteome</keyword>
<dbReference type="Proteomes" id="UP000476064">
    <property type="component" value="Chromosome"/>
</dbReference>
<protein>
    <submittedName>
        <fullName evidence="1">Aspartate/glutamate racemase family protein</fullName>
    </submittedName>
</protein>
<proteinExistence type="predicted"/>
<accession>A0A6C0FSG9</accession>
<organism evidence="1 2">
    <name type="scientific">Paenibacillus lycopersici</name>
    <dbReference type="NCBI Taxonomy" id="2704462"/>
    <lineage>
        <taxon>Bacteria</taxon>
        <taxon>Bacillati</taxon>
        <taxon>Bacillota</taxon>
        <taxon>Bacilli</taxon>
        <taxon>Bacillales</taxon>
        <taxon>Paenibacillaceae</taxon>
        <taxon>Paenibacillus</taxon>
    </lineage>
</organism>
<name>A0A6C0FSG9_9BACL</name>
<gene>
    <name evidence="1" type="ORF">GXP70_02955</name>
</gene>
<dbReference type="EMBL" id="CP048209">
    <property type="protein sequence ID" value="QHT59022.1"/>
    <property type="molecule type" value="Genomic_DNA"/>
</dbReference>
<sequence length="223" mass="24791">MKRIGCYHAHYSNIEHMDRALGEYEAELIHFVDPGLDRIKHDPDFTPELAETKVFETLDWIARCHVDAILVTCTFFTAILNDEVLRRIPVPVIKIDDPLFREIADCSGPTVLVFTNPATVEGTMGQLRRFLAAAGKTPQIESRLLPGTFELIMAGRKEAYLERVREGLLQAAREHPGARVAAAQLSMVPAAQRASQTEGVAIGHALAALTEPLVRQLSLQRRT</sequence>
<dbReference type="RefSeq" id="WP_162355090.1">
    <property type="nucleotide sequence ID" value="NZ_CP048209.1"/>
</dbReference>
<evidence type="ECO:0000313" key="1">
    <source>
        <dbReference type="EMBL" id="QHT59022.1"/>
    </source>
</evidence>
<reference evidence="1 2" key="1">
    <citation type="submission" date="2020-01" db="EMBL/GenBank/DDBJ databases">
        <title>Paenibacillus sp. nov., isolated from tomato rhizosphere.</title>
        <authorList>
            <person name="Weon H.-Y."/>
            <person name="Lee S.A."/>
        </authorList>
    </citation>
    <scope>NUCLEOTIDE SEQUENCE [LARGE SCALE GENOMIC DNA]</scope>
    <source>
        <strain evidence="1 2">12200R-189</strain>
    </source>
</reference>
<evidence type="ECO:0000313" key="2">
    <source>
        <dbReference type="Proteomes" id="UP000476064"/>
    </source>
</evidence>